<proteinExistence type="predicted"/>
<dbReference type="Pfam" id="PF22422">
    <property type="entry name" value="MGH1-like_GH"/>
    <property type="match status" value="1"/>
</dbReference>
<dbReference type="GO" id="GO:0005975">
    <property type="term" value="P:carbohydrate metabolic process"/>
    <property type="evidence" value="ECO:0007669"/>
    <property type="project" value="InterPro"/>
</dbReference>
<gene>
    <name evidence="4" type="ORF">NITHO_2640003</name>
</gene>
<dbReference type="InterPro" id="IPR054491">
    <property type="entry name" value="MGH1-like_GH"/>
</dbReference>
<dbReference type="InterPro" id="IPR008928">
    <property type="entry name" value="6-hairpin_glycosidase_sf"/>
</dbReference>
<evidence type="ECO:0000313" key="4">
    <source>
        <dbReference type="EMBL" id="CCF83713.1"/>
    </source>
</evidence>
<name>I4EGA1_9BACT</name>
<dbReference type="OrthoDB" id="9759959at2"/>
<dbReference type="Gene3D" id="1.50.10.10">
    <property type="match status" value="1"/>
</dbReference>
<feature type="domain" description="Putative glycogen debranching enzyme N-terminal" evidence="2">
    <location>
        <begin position="8"/>
        <end position="192"/>
    </location>
</feature>
<dbReference type="Pfam" id="PF14742">
    <property type="entry name" value="GDE_N_bis"/>
    <property type="match status" value="1"/>
</dbReference>
<dbReference type="AlphaFoldDB" id="I4EGA1"/>
<dbReference type="InterPro" id="IPR012341">
    <property type="entry name" value="6hp_glycosidase-like_sf"/>
</dbReference>
<evidence type="ECO:0000313" key="5">
    <source>
        <dbReference type="Proteomes" id="UP000004221"/>
    </source>
</evidence>
<accession>I4EGA1</accession>
<feature type="domain" description="Glycoside hydrolase family 65 C-terminal" evidence="1">
    <location>
        <begin position="679"/>
        <end position="736"/>
    </location>
</feature>
<dbReference type="Pfam" id="PF03633">
    <property type="entry name" value="Glyco_hydro_65C"/>
    <property type="match status" value="1"/>
</dbReference>
<evidence type="ECO:0000259" key="3">
    <source>
        <dbReference type="Pfam" id="PF22422"/>
    </source>
</evidence>
<sequence length="752" mass="85079">MRASTMVLKQAGIFVVSDERGDIGRATPGAGIYFRDTRFLSDFHLTLNGEVPEMLDSSAEYNVAAIIQFANPCLQVSEGRDLLPQSISLRRYRLVVDQGVLEQLDFHNFNDFPVTLDLELTFGADYRDIFDIRGFRRAKQGRILLPRPIEDRLILGYRAPDGAVQETIIKFNRPPDAITIEAGAAYTSELEEMRTLLPGYDRVVRARRTERSPRAVVLFRVLLEPEQGTRIELHLSPGSLIQENGNTGDRYRLTPEYEAPTVERFSGVTTSNDLFNAVLDRSLRDLRTLITPFPGGRLIAAGIPWYVAPFGRDSIITSLQTLMFSPDLTIETLRFLARHQGTHVDTWTESQPGKILHEQRFGEMARLGEVPHVPYYGTVDATPLFIILFCELMSWVGTRELFDEFLPHVESALNWIDRYSDSDGDGFSDYGSHAISQRGLTNQGWKDSDNSLQFPDHSPIATPIALVEVQGYVYQAKQLLAGILERYGNPMRAEELRRQAEDLRQRFEARFWSDEIQFYGQAIDGSTRLVPAISSNPGHALYSGIVSPERAGTVVRRLCAEDMYSGWGIRTLSTTMPHYNPMSYHNGSVWPHDNSLIVAGFRRYGFEQEAERVTSDMLDAAKHFKYNRLPELFCGFSREFERYTIPISYPVSCSPQSWAAGTIPFMLETMLGFEPDAANRRLELHPYLPDWLQEVQIRRLRFADQTLDLTVRGHGKDVQLSHNAGDDIQVVLAGRPKAEAVAAPKNTVKTQE</sequence>
<dbReference type="Proteomes" id="UP000004221">
    <property type="component" value="Unassembled WGS sequence"/>
</dbReference>
<dbReference type="EC" id="3.2.1.33" evidence="4"/>
<evidence type="ECO:0000259" key="1">
    <source>
        <dbReference type="Pfam" id="PF03633"/>
    </source>
</evidence>
<dbReference type="EMBL" id="CAGS01000184">
    <property type="protein sequence ID" value="CCF83713.1"/>
    <property type="molecule type" value="Genomic_DNA"/>
</dbReference>
<comment type="caution">
    <text evidence="4">The sequence shown here is derived from an EMBL/GenBank/DDBJ whole genome shotgun (WGS) entry which is preliminary data.</text>
</comment>
<reference evidence="4 5" key="1">
    <citation type="journal article" date="2012" name="ISME J.">
        <title>Nitrification expanded: discovery, physiology and genomics of a nitrite-oxidizing bacterium from the phylum Chloroflexi.</title>
        <authorList>
            <person name="Sorokin D.Y."/>
            <person name="Lucker S."/>
            <person name="Vejmelkova D."/>
            <person name="Kostrikina N.A."/>
            <person name="Kleerebezem R."/>
            <person name="Rijpstra W.I."/>
            <person name="Damste J.S."/>
            <person name="Le Paslier D."/>
            <person name="Muyzer G."/>
            <person name="Wagner M."/>
            <person name="van Loosdrecht M.C."/>
            <person name="Daims H."/>
        </authorList>
    </citation>
    <scope>NUCLEOTIDE SEQUENCE [LARGE SCALE GENOMIC DNA]</scope>
    <source>
        <strain evidence="5">none</strain>
    </source>
</reference>
<keyword evidence="4" id="KW-0326">Glycosidase</keyword>
<evidence type="ECO:0000259" key="2">
    <source>
        <dbReference type="Pfam" id="PF14742"/>
    </source>
</evidence>
<dbReference type="RefSeq" id="WP_008477260.1">
    <property type="nucleotide sequence ID" value="NZ_CAGS01000184.1"/>
</dbReference>
<dbReference type="InterPro" id="IPR032856">
    <property type="entry name" value="GDE_N_bis"/>
</dbReference>
<organism evidence="4 5">
    <name type="scientific">Nitrolancea hollandica Lb</name>
    <dbReference type="NCBI Taxonomy" id="1129897"/>
    <lineage>
        <taxon>Bacteria</taxon>
        <taxon>Pseudomonadati</taxon>
        <taxon>Thermomicrobiota</taxon>
        <taxon>Thermomicrobia</taxon>
        <taxon>Sphaerobacterales</taxon>
        <taxon>Sphaerobacterineae</taxon>
        <taxon>Sphaerobacteraceae</taxon>
        <taxon>Nitrolancea</taxon>
    </lineage>
</organism>
<dbReference type="SUPFAM" id="SSF48208">
    <property type="entry name" value="Six-hairpin glycosidases"/>
    <property type="match status" value="1"/>
</dbReference>
<dbReference type="GO" id="GO:0004135">
    <property type="term" value="F:amylo-alpha-1,6-glucosidase activity"/>
    <property type="evidence" value="ECO:0007669"/>
    <property type="project" value="UniProtKB-EC"/>
</dbReference>
<dbReference type="InterPro" id="IPR005194">
    <property type="entry name" value="Glyco_hydro_65_C"/>
</dbReference>
<protein>
    <submittedName>
        <fullName evidence="4">Amylo-alpha-1,6-glucosidase</fullName>
        <ecNumber evidence="4">3.2.1.33</ecNumber>
    </submittedName>
</protein>
<keyword evidence="4" id="KW-0378">Hydrolase</keyword>
<feature type="domain" description="Mannosylglycerate hydrolase MGH1-like glycoside hydrolase" evidence="3">
    <location>
        <begin position="462"/>
        <end position="627"/>
    </location>
</feature>
<keyword evidence="5" id="KW-1185">Reference proteome</keyword>